<dbReference type="PANTHER" id="PTHR35798">
    <property type="entry name" value="CELL DIVISION PROTEIN SEPF"/>
    <property type="match status" value="1"/>
</dbReference>
<dbReference type="HAMAP" id="MF_01197">
    <property type="entry name" value="SepF"/>
    <property type="match status" value="1"/>
</dbReference>
<dbReference type="GO" id="GO:0000917">
    <property type="term" value="P:division septum assembly"/>
    <property type="evidence" value="ECO:0007669"/>
    <property type="project" value="UniProtKB-KW"/>
</dbReference>
<keyword evidence="3 5" id="KW-0131">Cell cycle</keyword>
<dbReference type="InterPro" id="IPR038594">
    <property type="entry name" value="SepF-like_sf"/>
</dbReference>
<dbReference type="Gene3D" id="3.30.110.150">
    <property type="entry name" value="SepF-like protein"/>
    <property type="match status" value="1"/>
</dbReference>
<proteinExistence type="inferred from homology"/>
<reference evidence="6 7" key="1">
    <citation type="submission" date="2016-02" db="EMBL/GenBank/DDBJ databases">
        <title>Genome sequence of Moorella mulderi DSM 14980.</title>
        <authorList>
            <person name="Poehlein A."/>
            <person name="Daniel R."/>
        </authorList>
    </citation>
    <scope>NUCLEOTIDE SEQUENCE [LARGE SCALE GENOMIC DNA]</scope>
    <source>
        <strain evidence="6 7">DSM 14980</strain>
    </source>
</reference>
<dbReference type="EMBL" id="LTBC01000003">
    <property type="protein sequence ID" value="KYH32576.1"/>
    <property type="molecule type" value="Genomic_DNA"/>
</dbReference>
<evidence type="ECO:0000256" key="2">
    <source>
        <dbReference type="ARBA" id="ARBA00023210"/>
    </source>
</evidence>
<keyword evidence="1 5" id="KW-0132">Cell division</keyword>
<dbReference type="OrthoDB" id="9815206at2"/>
<evidence type="ECO:0000256" key="3">
    <source>
        <dbReference type="ARBA" id="ARBA00023306"/>
    </source>
</evidence>
<evidence type="ECO:0000256" key="5">
    <source>
        <dbReference type="HAMAP-Rule" id="MF_01197"/>
    </source>
</evidence>
<comment type="similarity">
    <text evidence="5">Belongs to the SepF family.</text>
</comment>
<keyword evidence="7" id="KW-1185">Reference proteome</keyword>
<dbReference type="PATRIC" id="fig|1122241.3.peg.1238"/>
<organism evidence="6 7">
    <name type="scientific">Moorella mulderi DSM 14980</name>
    <dbReference type="NCBI Taxonomy" id="1122241"/>
    <lineage>
        <taxon>Bacteria</taxon>
        <taxon>Bacillati</taxon>
        <taxon>Bacillota</taxon>
        <taxon>Clostridia</taxon>
        <taxon>Neomoorellales</taxon>
        <taxon>Neomoorellaceae</taxon>
        <taxon>Neomoorella</taxon>
    </lineage>
</organism>
<dbReference type="PANTHER" id="PTHR35798:SF1">
    <property type="entry name" value="CELL DIVISION PROTEIN SEPF"/>
    <property type="match status" value="1"/>
</dbReference>
<comment type="function">
    <text evidence="4 5">Cell division protein that is part of the divisome complex and is recruited early to the Z-ring. Probably stimulates Z-ring formation, perhaps through the cross-linking of FtsZ protofilaments. Its function overlaps with FtsA.</text>
</comment>
<gene>
    <name evidence="5 6" type="primary">sepF</name>
    <name evidence="6" type="ORF">MOMUL_11780</name>
</gene>
<keyword evidence="5" id="KW-0963">Cytoplasm</keyword>
<evidence type="ECO:0000313" key="7">
    <source>
        <dbReference type="Proteomes" id="UP000075670"/>
    </source>
</evidence>
<accession>A0A151AY59</accession>
<dbReference type="Proteomes" id="UP000075670">
    <property type="component" value="Unassembled WGS sequence"/>
</dbReference>
<protein>
    <recommendedName>
        <fullName evidence="5">Cell division protein SepF</fullName>
    </recommendedName>
</protein>
<dbReference type="AlphaFoldDB" id="A0A151AY59"/>
<dbReference type="InterPro" id="IPR023052">
    <property type="entry name" value="Cell_div_SepF"/>
</dbReference>
<evidence type="ECO:0000313" key="6">
    <source>
        <dbReference type="EMBL" id="KYH32576.1"/>
    </source>
</evidence>
<sequence length="147" mass="16129">MAFWDGLLNWLGYGHEEDAPVTDNLVKEPELRPTPPNTGKAKLVSLPTARQTLRLVIARPQSFDQAANLAENLKNYRPVIVNVEALPVDEARRIIDFLSGATYALGGRVRRVTSGIFLFTSSNIDLSGDLEDQVAGGINWLEAAGRK</sequence>
<dbReference type="Pfam" id="PF04472">
    <property type="entry name" value="SepF"/>
    <property type="match status" value="1"/>
</dbReference>
<dbReference type="RefSeq" id="WP_062282724.1">
    <property type="nucleotide sequence ID" value="NZ_LTBC01000003.1"/>
</dbReference>
<evidence type="ECO:0000256" key="1">
    <source>
        <dbReference type="ARBA" id="ARBA00022618"/>
    </source>
</evidence>
<comment type="caution">
    <text evidence="6">The sequence shown here is derived from an EMBL/GenBank/DDBJ whole genome shotgun (WGS) entry which is preliminary data.</text>
</comment>
<comment type="subunit">
    <text evidence="5">Homodimer. Interacts with FtsZ.</text>
</comment>
<dbReference type="GO" id="GO:0005737">
    <property type="term" value="C:cytoplasm"/>
    <property type="evidence" value="ECO:0007669"/>
    <property type="project" value="UniProtKB-SubCell"/>
</dbReference>
<keyword evidence="2 5" id="KW-0717">Septation</keyword>
<name>A0A151AY59_9FIRM</name>
<dbReference type="InterPro" id="IPR007561">
    <property type="entry name" value="Cell_div_SepF/SepF-rel"/>
</dbReference>
<evidence type="ECO:0000256" key="4">
    <source>
        <dbReference type="ARBA" id="ARBA00044936"/>
    </source>
</evidence>
<dbReference type="GO" id="GO:0043093">
    <property type="term" value="P:FtsZ-dependent cytokinesis"/>
    <property type="evidence" value="ECO:0007669"/>
    <property type="project" value="UniProtKB-UniRule"/>
</dbReference>
<comment type="subcellular location">
    <subcellularLocation>
        <location evidence="5">Cytoplasm</location>
    </subcellularLocation>
    <text evidence="5">Localizes to the division site, in a FtsZ-dependent manner.</text>
</comment>